<dbReference type="Pfam" id="PF00534">
    <property type="entry name" value="Glycos_transf_1"/>
    <property type="match status" value="1"/>
</dbReference>
<evidence type="ECO:0000313" key="2">
    <source>
        <dbReference type="EMBL" id="TGN41674.1"/>
    </source>
</evidence>
<feature type="domain" description="Glycosyl transferase family 1" evidence="1">
    <location>
        <begin position="138"/>
        <end position="295"/>
    </location>
</feature>
<gene>
    <name evidence="2" type="ORF">E5Q11_03860</name>
</gene>
<evidence type="ECO:0000259" key="1">
    <source>
        <dbReference type="Pfam" id="PF00534"/>
    </source>
</evidence>
<dbReference type="Gene3D" id="3.40.50.2000">
    <property type="entry name" value="Glycogen Phosphorylase B"/>
    <property type="match status" value="1"/>
</dbReference>
<sequence length="329" mass="36022">MMIVIITPAPTGSKAGNRATAERWAGLLEHEGHQVSVQTDYIDTPCDLLIALHAWRSHSAVARFRKVQPRAPLIVVLTGTDIYHHQHKFPEDTLRTMEQADCLVGLHRRVALDIPERFAPRLMTVLQSAEQLGASTGDTDNFQLCVIGHLRDEKDALRAALAARLLPDDSAIKVINAGKPHTPEWEAQARQEQETNPRFEWIGEIDKPAIQALMRQSKLMVISSVMEGGANVVSEACRAGLPILASDISGNIGLLGDEYPGYFRTGDHQDLAQLLTRAENSPSFLAELKNRVSRRAADFTPEAEQASLAAAIDRAVAQRAALNRANPSG</sequence>
<keyword evidence="3" id="KW-1185">Reference proteome</keyword>
<comment type="caution">
    <text evidence="2">The sequence shown here is derived from an EMBL/GenBank/DDBJ whole genome shotgun (WGS) entry which is preliminary data.</text>
</comment>
<dbReference type="PANTHER" id="PTHR46660:SF2">
    <property type="entry name" value="GLYCOSYLTRANSFERASE 1 DOMAIN-CONTAINING PROTEIN 1"/>
    <property type="match status" value="1"/>
</dbReference>
<proteinExistence type="predicted"/>
<dbReference type="Proteomes" id="UP000298325">
    <property type="component" value="Unassembled WGS sequence"/>
</dbReference>
<dbReference type="NCBIfam" id="TIGR04348">
    <property type="entry name" value="selenoneine biosynthesis selenosugar synthase SenB"/>
    <property type="match status" value="1"/>
</dbReference>
<dbReference type="RefSeq" id="WP_135802059.1">
    <property type="nucleotide sequence ID" value="NZ_SRPF01000001.1"/>
</dbReference>
<dbReference type="GO" id="GO:0016757">
    <property type="term" value="F:glycosyltransferase activity"/>
    <property type="evidence" value="ECO:0007669"/>
    <property type="project" value="InterPro"/>
</dbReference>
<keyword evidence="2" id="KW-0808">Transferase</keyword>
<name>A0A4Z1BG02_9GAMM</name>
<dbReference type="PANTHER" id="PTHR46660">
    <property type="match status" value="1"/>
</dbReference>
<evidence type="ECO:0000313" key="3">
    <source>
        <dbReference type="Proteomes" id="UP000298325"/>
    </source>
</evidence>
<protein>
    <submittedName>
        <fullName evidence="2">TIGR04348 family glycosyltransferase</fullName>
    </submittedName>
</protein>
<accession>A0A4Z1BG02</accession>
<dbReference type="InterPro" id="IPR027627">
    <property type="entry name" value="Glycosyltransferase_put"/>
</dbReference>
<organism evidence="2 3">
    <name type="scientific">Marinobacter confluentis</name>
    <dbReference type="NCBI Taxonomy" id="1697557"/>
    <lineage>
        <taxon>Bacteria</taxon>
        <taxon>Pseudomonadati</taxon>
        <taxon>Pseudomonadota</taxon>
        <taxon>Gammaproteobacteria</taxon>
        <taxon>Pseudomonadales</taxon>
        <taxon>Marinobacteraceae</taxon>
        <taxon>Marinobacter</taxon>
    </lineage>
</organism>
<dbReference type="OrthoDB" id="8563324at2"/>
<reference evidence="2 3" key="1">
    <citation type="submission" date="2019-04" db="EMBL/GenBank/DDBJ databases">
        <authorList>
            <person name="Park S."/>
            <person name="Yoon J.-H."/>
        </authorList>
    </citation>
    <scope>NUCLEOTIDE SEQUENCE [LARGE SCALE GENOMIC DNA]</scope>
    <source>
        <strain evidence="2 3">HJM-18</strain>
    </source>
</reference>
<dbReference type="AlphaFoldDB" id="A0A4Z1BG02"/>
<dbReference type="InterPro" id="IPR001296">
    <property type="entry name" value="Glyco_trans_1"/>
</dbReference>
<dbReference type="SUPFAM" id="SSF53756">
    <property type="entry name" value="UDP-Glycosyltransferase/glycogen phosphorylase"/>
    <property type="match status" value="1"/>
</dbReference>
<dbReference type="EMBL" id="SRPF01000001">
    <property type="protein sequence ID" value="TGN41674.1"/>
    <property type="molecule type" value="Genomic_DNA"/>
</dbReference>
<dbReference type="InterPro" id="IPR052622">
    <property type="entry name" value="Glycosyltransferase_G1"/>
</dbReference>